<dbReference type="AlphaFoldDB" id="A0A0F9BHT2"/>
<proteinExistence type="predicted"/>
<gene>
    <name evidence="1" type="ORF">LCGC14_2526240</name>
</gene>
<accession>A0A0F9BHT2</accession>
<reference evidence="1" key="1">
    <citation type="journal article" date="2015" name="Nature">
        <title>Complex archaea that bridge the gap between prokaryotes and eukaryotes.</title>
        <authorList>
            <person name="Spang A."/>
            <person name="Saw J.H."/>
            <person name="Jorgensen S.L."/>
            <person name="Zaremba-Niedzwiedzka K."/>
            <person name="Martijn J."/>
            <person name="Lind A.E."/>
            <person name="van Eijk R."/>
            <person name="Schleper C."/>
            <person name="Guy L."/>
            <person name="Ettema T.J."/>
        </authorList>
    </citation>
    <scope>NUCLEOTIDE SEQUENCE</scope>
</reference>
<name>A0A0F9BHT2_9ZZZZ</name>
<sequence length="51" mass="5763">AHLSLLNARLDIISCCPVSKNLTATEFSLKAHKMTQTRPLRVARFELLPQE</sequence>
<protein>
    <submittedName>
        <fullName evidence="1">Uncharacterized protein</fullName>
    </submittedName>
</protein>
<comment type="caution">
    <text evidence="1">The sequence shown here is derived from an EMBL/GenBank/DDBJ whole genome shotgun (WGS) entry which is preliminary data.</text>
</comment>
<dbReference type="EMBL" id="LAZR01040874">
    <property type="protein sequence ID" value="KKL13392.1"/>
    <property type="molecule type" value="Genomic_DNA"/>
</dbReference>
<organism evidence="1">
    <name type="scientific">marine sediment metagenome</name>
    <dbReference type="NCBI Taxonomy" id="412755"/>
    <lineage>
        <taxon>unclassified sequences</taxon>
        <taxon>metagenomes</taxon>
        <taxon>ecological metagenomes</taxon>
    </lineage>
</organism>
<evidence type="ECO:0000313" key="1">
    <source>
        <dbReference type="EMBL" id="KKL13392.1"/>
    </source>
</evidence>
<feature type="non-terminal residue" evidence="1">
    <location>
        <position position="1"/>
    </location>
</feature>